<dbReference type="EMBL" id="JAVIZQ010000001">
    <property type="protein sequence ID" value="MDR6142913.1"/>
    <property type="molecule type" value="Genomic_DNA"/>
</dbReference>
<dbReference type="InterPro" id="IPR017938">
    <property type="entry name" value="Riboflavin_synthase-like_b-brl"/>
</dbReference>
<dbReference type="RefSeq" id="WP_309691443.1">
    <property type="nucleotide sequence ID" value="NZ_JAVIZQ010000001.1"/>
</dbReference>
<feature type="domain" description="FAD-binding FR-type" evidence="1">
    <location>
        <begin position="9"/>
        <end position="143"/>
    </location>
</feature>
<gene>
    <name evidence="2" type="ORF">QE375_002467</name>
</gene>
<proteinExistence type="predicted"/>
<accession>A0ABU1HTC6</accession>
<dbReference type="Pfam" id="PF08021">
    <property type="entry name" value="FAD_binding_9"/>
    <property type="match status" value="1"/>
</dbReference>
<evidence type="ECO:0000259" key="1">
    <source>
        <dbReference type="PROSITE" id="PS51384"/>
    </source>
</evidence>
<evidence type="ECO:0000313" key="2">
    <source>
        <dbReference type="EMBL" id="MDR6142913.1"/>
    </source>
</evidence>
<organism evidence="2 3">
    <name type="scientific">Microbacterium foliorum</name>
    <dbReference type="NCBI Taxonomy" id="104336"/>
    <lineage>
        <taxon>Bacteria</taxon>
        <taxon>Bacillati</taxon>
        <taxon>Actinomycetota</taxon>
        <taxon>Actinomycetes</taxon>
        <taxon>Micrococcales</taxon>
        <taxon>Microbacteriaceae</taxon>
        <taxon>Microbacterium</taxon>
    </lineage>
</organism>
<dbReference type="InterPro" id="IPR017927">
    <property type="entry name" value="FAD-bd_FR_type"/>
</dbReference>
<name>A0ABU1HTC6_9MICO</name>
<protein>
    <submittedName>
        <fullName evidence="2">NADPH-dependent ferric siderophore reductase</fullName>
    </submittedName>
</protein>
<dbReference type="PANTHER" id="PTHR30157:SF0">
    <property type="entry name" value="NADPH-DEPENDENT FERRIC-CHELATE REDUCTASE"/>
    <property type="match status" value="1"/>
</dbReference>
<dbReference type="SUPFAM" id="SSF63380">
    <property type="entry name" value="Riboflavin synthase domain-like"/>
    <property type="match status" value="1"/>
</dbReference>
<dbReference type="PROSITE" id="PS51384">
    <property type="entry name" value="FAD_FR"/>
    <property type="match status" value="1"/>
</dbReference>
<reference evidence="2 3" key="1">
    <citation type="submission" date="2023-08" db="EMBL/GenBank/DDBJ databases">
        <title>Functional and genomic diversity of the sorghum phyllosphere microbiome.</title>
        <authorList>
            <person name="Shade A."/>
        </authorList>
    </citation>
    <scope>NUCLEOTIDE SEQUENCE [LARGE SCALE GENOMIC DNA]</scope>
    <source>
        <strain evidence="2 3">SORGH_AS_0445</strain>
    </source>
</reference>
<dbReference type="InterPro" id="IPR013113">
    <property type="entry name" value="SIP_FAD-bd"/>
</dbReference>
<dbReference type="InterPro" id="IPR007037">
    <property type="entry name" value="SIP_rossman_dom"/>
</dbReference>
<sequence>MTAERPWAYSAFPVEVRARVMLSPHFVRLTLGGESLRNFAGWGTDQRIKVVLPLADGSIADFGLLDEPTPHPSDWYARWRALPEDERNVLRTYTPSAIRSEVGEIDIDFFLHEPAGPASAWAAAAAPGDRLVVNGPDARMGWTGYGLHWHPGDARRFLIVADETAFPAVRGILDSLAPDARAEVFLECGDAADDLVSPAAPDTARVHRVLRDAGDSEAIERAVHAWGAVHGASARDDTAFYAWIAGESSTTTGIRRYLASGLGIAKDRVSFLGYWRRGGPLVG</sequence>
<dbReference type="Pfam" id="PF04954">
    <property type="entry name" value="SIP"/>
    <property type="match status" value="1"/>
</dbReference>
<dbReference type="InterPro" id="IPR039261">
    <property type="entry name" value="FNR_nucleotide-bd"/>
</dbReference>
<dbReference type="CDD" id="cd06193">
    <property type="entry name" value="siderophore_interacting"/>
    <property type="match status" value="1"/>
</dbReference>
<comment type="caution">
    <text evidence="2">The sequence shown here is derived from an EMBL/GenBank/DDBJ whole genome shotgun (WGS) entry which is preliminary data.</text>
</comment>
<dbReference type="Gene3D" id="2.40.30.10">
    <property type="entry name" value="Translation factors"/>
    <property type="match status" value="1"/>
</dbReference>
<keyword evidence="3" id="KW-1185">Reference proteome</keyword>
<dbReference type="InterPro" id="IPR039374">
    <property type="entry name" value="SIP_fam"/>
</dbReference>
<dbReference type="Gene3D" id="3.40.50.80">
    <property type="entry name" value="Nucleotide-binding domain of ferredoxin-NADP reductase (FNR) module"/>
    <property type="match status" value="1"/>
</dbReference>
<dbReference type="PANTHER" id="PTHR30157">
    <property type="entry name" value="FERRIC REDUCTASE, NADPH-DEPENDENT"/>
    <property type="match status" value="1"/>
</dbReference>
<dbReference type="Proteomes" id="UP001249291">
    <property type="component" value="Unassembled WGS sequence"/>
</dbReference>
<evidence type="ECO:0000313" key="3">
    <source>
        <dbReference type="Proteomes" id="UP001249291"/>
    </source>
</evidence>